<dbReference type="InterPro" id="IPR016169">
    <property type="entry name" value="FAD-bd_PCMH_sub2"/>
</dbReference>
<dbReference type="Gene3D" id="3.30.465.10">
    <property type="match status" value="1"/>
</dbReference>
<dbReference type="InterPro" id="IPR036318">
    <property type="entry name" value="FAD-bd_PCMH-like_sf"/>
</dbReference>
<sequence length="120" mass="13076">MAVIQSATVDDVATIILLTIRSSHLIVVVSNNGHSINGQAMADGGLIPDMHSLNLPKELVGASTIMGGCTAIDVPGRMLQEEVLEWRIWRHGMVLASWMDYLWLTVCGMLSNDRISVQAF</sequence>
<accession>A0A8K0N5D0</accession>
<dbReference type="PANTHER" id="PTHR13878">
    <property type="entry name" value="GULONOLACTONE OXIDASE"/>
    <property type="match status" value="1"/>
</dbReference>
<evidence type="ECO:0000313" key="4">
    <source>
        <dbReference type="Proteomes" id="UP000797356"/>
    </source>
</evidence>
<dbReference type="InterPro" id="IPR016167">
    <property type="entry name" value="FAD-bd_PCMH_sub1"/>
</dbReference>
<dbReference type="GO" id="GO:0016491">
    <property type="term" value="F:oxidoreductase activity"/>
    <property type="evidence" value="ECO:0007669"/>
    <property type="project" value="UniProtKB-KW"/>
</dbReference>
<dbReference type="GO" id="GO:0050660">
    <property type="term" value="F:flavin adenine dinucleotide binding"/>
    <property type="evidence" value="ECO:0007669"/>
    <property type="project" value="InterPro"/>
</dbReference>
<comment type="similarity">
    <text evidence="1">Belongs to the oxygen-dependent FAD-linked oxidoreductase family.</text>
</comment>
<dbReference type="Gene3D" id="3.30.43.10">
    <property type="entry name" value="Uridine Diphospho-n-acetylenolpyruvylglucosamine Reductase, domain 2"/>
    <property type="match status" value="1"/>
</dbReference>
<dbReference type="AlphaFoldDB" id="A0A8K0N5D0"/>
<gene>
    <name evidence="3" type="ORF">COCNU_08G001990</name>
</gene>
<dbReference type="EMBL" id="CM017879">
    <property type="protein sequence ID" value="KAG1358753.1"/>
    <property type="molecule type" value="Genomic_DNA"/>
</dbReference>
<comment type="caution">
    <text evidence="3">The sequence shown here is derived from an EMBL/GenBank/DDBJ whole genome shotgun (WGS) entry which is preliminary data.</text>
</comment>
<keyword evidence="2" id="KW-0560">Oxidoreductase</keyword>
<protein>
    <submittedName>
        <fullName evidence="3">Putative Cytokinin dehydrogenase 11</fullName>
    </submittedName>
</protein>
<evidence type="ECO:0000256" key="2">
    <source>
        <dbReference type="ARBA" id="ARBA00023002"/>
    </source>
</evidence>
<name>A0A8K0N5D0_COCNU</name>
<dbReference type="InterPro" id="IPR050432">
    <property type="entry name" value="FAD-linked_Oxidoreductases_BP"/>
</dbReference>
<keyword evidence="4" id="KW-1185">Reference proteome</keyword>
<reference evidence="3" key="2">
    <citation type="submission" date="2019-07" db="EMBL/GenBank/DDBJ databases">
        <authorList>
            <person name="Yang Y."/>
            <person name="Bocs S."/>
            <person name="Baudouin L."/>
        </authorList>
    </citation>
    <scope>NUCLEOTIDE SEQUENCE</scope>
    <source>
        <tissue evidence="3">Spear leaf of Hainan Tall coconut</tissue>
    </source>
</reference>
<proteinExistence type="inferred from homology"/>
<organism evidence="3 4">
    <name type="scientific">Cocos nucifera</name>
    <name type="common">Coconut palm</name>
    <dbReference type="NCBI Taxonomy" id="13894"/>
    <lineage>
        <taxon>Eukaryota</taxon>
        <taxon>Viridiplantae</taxon>
        <taxon>Streptophyta</taxon>
        <taxon>Embryophyta</taxon>
        <taxon>Tracheophyta</taxon>
        <taxon>Spermatophyta</taxon>
        <taxon>Magnoliopsida</taxon>
        <taxon>Liliopsida</taxon>
        <taxon>Arecaceae</taxon>
        <taxon>Arecoideae</taxon>
        <taxon>Cocoseae</taxon>
        <taxon>Attaleinae</taxon>
        <taxon>Cocos</taxon>
    </lineage>
</organism>
<dbReference type="Proteomes" id="UP000797356">
    <property type="component" value="Chromosome 8"/>
</dbReference>
<dbReference type="OrthoDB" id="415825at2759"/>
<dbReference type="SUPFAM" id="SSF56176">
    <property type="entry name" value="FAD-binding/transporter-associated domain-like"/>
    <property type="match status" value="1"/>
</dbReference>
<dbReference type="PANTHER" id="PTHR13878:SF112">
    <property type="entry name" value="CYTOKININ DEHYDROGENASE 7"/>
    <property type="match status" value="1"/>
</dbReference>
<evidence type="ECO:0000313" key="3">
    <source>
        <dbReference type="EMBL" id="KAG1358753.1"/>
    </source>
</evidence>
<evidence type="ECO:0000256" key="1">
    <source>
        <dbReference type="ARBA" id="ARBA00005466"/>
    </source>
</evidence>
<reference evidence="3" key="1">
    <citation type="journal article" date="2017" name="Gigascience">
        <title>The genome draft of coconut (Cocos nucifera).</title>
        <authorList>
            <person name="Xiao Y."/>
            <person name="Xu P."/>
            <person name="Fan H."/>
            <person name="Baudouin L."/>
            <person name="Xia W."/>
            <person name="Bocs S."/>
            <person name="Xu J."/>
            <person name="Li Q."/>
            <person name="Guo A."/>
            <person name="Zhou L."/>
            <person name="Li J."/>
            <person name="Wu Y."/>
            <person name="Ma Z."/>
            <person name="Armero A."/>
            <person name="Issali A.E."/>
            <person name="Liu N."/>
            <person name="Peng M."/>
            <person name="Yang Y."/>
        </authorList>
    </citation>
    <scope>NUCLEOTIDE SEQUENCE</scope>
    <source>
        <tissue evidence="3">Spear leaf of Hainan Tall coconut</tissue>
    </source>
</reference>